<protein>
    <submittedName>
        <fullName evidence="5">Nuclear pore complex NUP2/50/61 domain-containing protein</fullName>
    </submittedName>
</protein>
<dbReference type="Gene3D" id="2.30.29.30">
    <property type="entry name" value="Pleckstrin-homology domain (PH domain)/Phosphotyrosine-binding domain (PTB)"/>
    <property type="match status" value="1"/>
</dbReference>
<dbReference type="AlphaFoldDB" id="A0A915IK75"/>
<evidence type="ECO:0000313" key="5">
    <source>
        <dbReference type="WBParaSite" id="nRc.2.0.1.t14269-RA"/>
    </source>
</evidence>
<proteinExistence type="predicted"/>
<dbReference type="CDD" id="cd13170">
    <property type="entry name" value="RanBD_NUP50"/>
    <property type="match status" value="1"/>
</dbReference>
<sequence>MTKRIATTELNHDNWNREEEPEEVQIGIPSAASAELKKRVLLTGKRRAGGQSSLSSTTKSVFAGFAGFGKAATNAAENVIQNGSTSCLNSTTSQDEKGGNKIIFVDVDKDSTTPKSGPIDVQCIKNGNQHVTPSTIPPASNFEHQRFCKHVKVLNNSVLHWIDHHVKNNPYLDLRPVFKDYIDHYKALEEKFQSPKKQDRKPTTVTNGSIDQKAVEILSKPRESIFTSLTPPTSTDNLKENGQSVDGGKYDRNVDESSNDVQSTAAPTFSFGFNGNGQSSETLNNDSKTTVVETSSGICTTSTTANLFSFGNANKDSTDNVGEKPSSLLFSFLNQPMGTGGSTSNSNDAPKTDVATDEDNAEYQPPKPESVQIEEKDAYHSVKCKLFYKSGTKYAEKGVGTLHLKKLDNGKTQLLIRTDTALGNILLNVCLSEATPCSKINKNNLTLACVPNPPLELAKKDDRTESDEQQPKTAIMLIRISEHGPITRSKRARSILMHFNGVFATTVAALGRSRSNAISP</sequence>
<evidence type="ECO:0000256" key="1">
    <source>
        <dbReference type="ARBA" id="ARBA00022737"/>
    </source>
</evidence>
<dbReference type="PANTHER" id="PTHR23138">
    <property type="entry name" value="RAN BINDING PROTEIN"/>
    <property type="match status" value="1"/>
</dbReference>
<dbReference type="InterPro" id="IPR011993">
    <property type="entry name" value="PH-like_dom_sf"/>
</dbReference>
<name>A0A915IK75_ROMCU</name>
<dbReference type="PANTHER" id="PTHR23138:SF141">
    <property type="entry name" value="NUCLEAR PORE COMPLEX PROTEIN NUP50"/>
    <property type="match status" value="1"/>
</dbReference>
<evidence type="ECO:0000259" key="3">
    <source>
        <dbReference type="Pfam" id="PF08911"/>
    </source>
</evidence>
<feature type="domain" description="Nuclear pore complex NUP2/50/61" evidence="3">
    <location>
        <begin position="3"/>
        <end position="70"/>
    </location>
</feature>
<dbReference type="Proteomes" id="UP000887565">
    <property type="component" value="Unplaced"/>
</dbReference>
<feature type="region of interest" description="Disordered" evidence="2">
    <location>
        <begin position="332"/>
        <end position="369"/>
    </location>
</feature>
<keyword evidence="4" id="KW-1185">Reference proteome</keyword>
<dbReference type="WBParaSite" id="nRc.2.0.1.t14269-RA">
    <property type="protein sequence ID" value="nRc.2.0.1.t14269-RA"/>
    <property type="gene ID" value="nRc.2.0.1.g14269"/>
</dbReference>
<keyword evidence="1" id="KW-0677">Repeat</keyword>
<feature type="region of interest" description="Disordered" evidence="2">
    <location>
        <begin position="193"/>
        <end position="212"/>
    </location>
</feature>
<organism evidence="4 5">
    <name type="scientific">Romanomermis culicivorax</name>
    <name type="common">Nematode worm</name>
    <dbReference type="NCBI Taxonomy" id="13658"/>
    <lineage>
        <taxon>Eukaryota</taxon>
        <taxon>Metazoa</taxon>
        <taxon>Ecdysozoa</taxon>
        <taxon>Nematoda</taxon>
        <taxon>Enoplea</taxon>
        <taxon>Dorylaimia</taxon>
        <taxon>Mermithida</taxon>
        <taxon>Mermithoidea</taxon>
        <taxon>Mermithidae</taxon>
        <taxon>Romanomermis</taxon>
    </lineage>
</organism>
<feature type="compositionally biased region" description="Basic and acidic residues" evidence="2">
    <location>
        <begin position="193"/>
        <end position="202"/>
    </location>
</feature>
<dbReference type="GO" id="GO:0006606">
    <property type="term" value="P:protein import into nucleus"/>
    <property type="evidence" value="ECO:0007669"/>
    <property type="project" value="TreeGrafter"/>
</dbReference>
<feature type="compositionally biased region" description="Polar residues" evidence="2">
    <location>
        <begin position="332"/>
        <end position="349"/>
    </location>
</feature>
<dbReference type="GO" id="GO:0005643">
    <property type="term" value="C:nuclear pore"/>
    <property type="evidence" value="ECO:0007669"/>
    <property type="project" value="InterPro"/>
</dbReference>
<reference evidence="5" key="1">
    <citation type="submission" date="2022-11" db="UniProtKB">
        <authorList>
            <consortium name="WormBaseParasite"/>
        </authorList>
    </citation>
    <scope>IDENTIFICATION</scope>
</reference>
<accession>A0A915IK75</accession>
<dbReference type="Pfam" id="PF08911">
    <property type="entry name" value="NUP50"/>
    <property type="match status" value="1"/>
</dbReference>
<evidence type="ECO:0000256" key="2">
    <source>
        <dbReference type="SAM" id="MobiDB-lite"/>
    </source>
</evidence>
<dbReference type="SUPFAM" id="SSF50729">
    <property type="entry name" value="PH domain-like"/>
    <property type="match status" value="1"/>
</dbReference>
<dbReference type="InterPro" id="IPR045255">
    <property type="entry name" value="RanBP1-like"/>
</dbReference>
<feature type="region of interest" description="Disordered" evidence="2">
    <location>
        <begin position="222"/>
        <end position="262"/>
    </location>
</feature>
<dbReference type="OMA" id="GIPCQRM"/>
<dbReference type="InterPro" id="IPR015007">
    <property type="entry name" value="NUP2/50/61"/>
</dbReference>
<evidence type="ECO:0000313" key="4">
    <source>
        <dbReference type="Proteomes" id="UP000887565"/>
    </source>
</evidence>
<feature type="compositionally biased region" description="Polar residues" evidence="2">
    <location>
        <begin position="225"/>
        <end position="244"/>
    </location>
</feature>